<feature type="non-terminal residue" evidence="1">
    <location>
        <position position="263"/>
    </location>
</feature>
<evidence type="ECO:0008006" key="2">
    <source>
        <dbReference type="Google" id="ProtNLM"/>
    </source>
</evidence>
<dbReference type="PANTHER" id="PTHR38075">
    <property type="entry name" value="DUF4139 DOMAIN-CONTAINING PROTEIN"/>
    <property type="match status" value="1"/>
</dbReference>
<feature type="non-terminal residue" evidence="1">
    <location>
        <position position="1"/>
    </location>
</feature>
<organism evidence="1">
    <name type="scientific">marine sediment metagenome</name>
    <dbReference type="NCBI Taxonomy" id="412755"/>
    <lineage>
        <taxon>unclassified sequences</taxon>
        <taxon>metagenomes</taxon>
        <taxon>ecological metagenomes</taxon>
    </lineage>
</organism>
<reference evidence="1" key="1">
    <citation type="journal article" date="2014" name="Front. Microbiol.">
        <title>High frequency of phylogenetically diverse reductive dehalogenase-homologous genes in deep subseafloor sedimentary metagenomes.</title>
        <authorList>
            <person name="Kawai M."/>
            <person name="Futagami T."/>
            <person name="Toyoda A."/>
            <person name="Takaki Y."/>
            <person name="Nishi S."/>
            <person name="Hori S."/>
            <person name="Arai W."/>
            <person name="Tsubouchi T."/>
            <person name="Morono Y."/>
            <person name="Uchiyama I."/>
            <person name="Ito T."/>
            <person name="Fujiyama A."/>
            <person name="Inagaki F."/>
            <person name="Takami H."/>
        </authorList>
    </citation>
    <scope>NUCLEOTIDE SEQUENCE</scope>
    <source>
        <strain evidence="1">Expedition CK06-06</strain>
    </source>
</reference>
<comment type="caution">
    <text evidence="1">The sequence shown here is derived from an EMBL/GenBank/DDBJ whole genome shotgun (WGS) entry which is preliminary data.</text>
</comment>
<accession>X0V6S2</accession>
<dbReference type="AlphaFoldDB" id="X0V6S2"/>
<protein>
    <recommendedName>
        <fullName evidence="2">DUF4139 domain-containing protein</fullName>
    </recommendedName>
</protein>
<proteinExistence type="predicted"/>
<dbReference type="PANTHER" id="PTHR38075:SF1">
    <property type="entry name" value="DUF4139 DOMAIN-CONTAINING PROTEIN"/>
    <property type="match status" value="1"/>
</dbReference>
<sequence length="263" mass="29503">FKRGVNRLQFSWAGTLIDPTSVYLRPLEHEDQIEVLDTTFPGDRPQVLIWNVESAFEGQVKVEVSYFTSGISWSADYVMITDAAETQATFDGYVTVVNRSGEDYEGSQVRLVVGVINLVEKIAQLAQRPPADTGKGWGDRKEALKRAFAAAERVTGVAPAPAPQPAAPPKIVKEGLSEYFIFTVEGTQTVKNGWSQRMVSFRAREVPFEILYRYRAHQYGPRPVRFFILANDEEHKLGESPLPDGIIRVFRDNGRDGLNYFTA</sequence>
<evidence type="ECO:0000313" key="1">
    <source>
        <dbReference type="EMBL" id="GAG08193.1"/>
    </source>
</evidence>
<dbReference type="EMBL" id="BARS01029757">
    <property type="protein sequence ID" value="GAG08193.1"/>
    <property type="molecule type" value="Genomic_DNA"/>
</dbReference>
<name>X0V6S2_9ZZZZ</name>
<gene>
    <name evidence="1" type="ORF">S01H1_46469</name>
</gene>